<protein>
    <submittedName>
        <fullName evidence="2">Uncharacterized protein</fullName>
    </submittedName>
</protein>
<feature type="transmembrane region" description="Helical" evidence="1">
    <location>
        <begin position="12"/>
        <end position="33"/>
    </location>
</feature>
<keyword evidence="1" id="KW-1133">Transmembrane helix</keyword>
<evidence type="ECO:0000313" key="2">
    <source>
        <dbReference type="EMBL" id="NEV93037.1"/>
    </source>
</evidence>
<keyword evidence="3" id="KW-1185">Reference proteome</keyword>
<gene>
    <name evidence="2" type="ORF">G3567_02605</name>
</gene>
<keyword evidence="1" id="KW-0472">Membrane</keyword>
<dbReference type="AlphaFoldDB" id="A0A6B3R1V2"/>
<evidence type="ECO:0000256" key="1">
    <source>
        <dbReference type="SAM" id="Phobius"/>
    </source>
</evidence>
<dbReference type="Proteomes" id="UP000478505">
    <property type="component" value="Unassembled WGS sequence"/>
</dbReference>
<organism evidence="2 3">
    <name type="scientific">Psychroflexus aurantiacus</name>
    <dbReference type="NCBI Taxonomy" id="2709310"/>
    <lineage>
        <taxon>Bacteria</taxon>
        <taxon>Pseudomonadati</taxon>
        <taxon>Bacteroidota</taxon>
        <taxon>Flavobacteriia</taxon>
        <taxon>Flavobacteriales</taxon>
        <taxon>Flavobacteriaceae</taxon>
        <taxon>Psychroflexus</taxon>
    </lineage>
</organism>
<sequence>MEKTTIVISKKFLKNFLLSIIFSLVAVFIALHFGDFSQVRNSNFYRYYFDLINFSGVFQGKMPYYYDEELLHYIKLFGDPEILLNVLGLSLIVLTIRYIPKFLKIKIE</sequence>
<proteinExistence type="predicted"/>
<name>A0A6B3R1V2_9FLAO</name>
<comment type="caution">
    <text evidence="2">The sequence shown here is derived from an EMBL/GenBank/DDBJ whole genome shotgun (WGS) entry which is preliminary data.</text>
</comment>
<reference evidence="2 3" key="1">
    <citation type="submission" date="2020-02" db="EMBL/GenBank/DDBJ databases">
        <title>Flavobacteriaceae Psychroflexus bacterium YR1-1, complete genome.</title>
        <authorList>
            <person name="Li Y."/>
            <person name="Wu S."/>
        </authorList>
    </citation>
    <scope>NUCLEOTIDE SEQUENCE [LARGE SCALE GENOMIC DNA]</scope>
    <source>
        <strain evidence="2 3">YR1-1</strain>
    </source>
</reference>
<evidence type="ECO:0000313" key="3">
    <source>
        <dbReference type="Proteomes" id="UP000478505"/>
    </source>
</evidence>
<dbReference type="EMBL" id="JAAIKD010000002">
    <property type="protein sequence ID" value="NEV93037.1"/>
    <property type="molecule type" value="Genomic_DNA"/>
</dbReference>
<keyword evidence="1" id="KW-0812">Transmembrane</keyword>
<accession>A0A6B3R1V2</accession>
<dbReference type="RefSeq" id="WP_164003776.1">
    <property type="nucleotide sequence ID" value="NZ_JAAIKD010000002.1"/>
</dbReference>
<feature type="transmembrane region" description="Helical" evidence="1">
    <location>
        <begin position="82"/>
        <end position="99"/>
    </location>
</feature>